<organism evidence="1">
    <name type="scientific">Thielaviopsis cerberus</name>
    <dbReference type="NCBI Taxonomy" id="1580841"/>
    <lineage>
        <taxon>Eukaryota</taxon>
        <taxon>Fungi</taxon>
        <taxon>Dikarya</taxon>
        <taxon>Ascomycota</taxon>
        <taxon>Pezizomycotina</taxon>
        <taxon>Sordariomycetes</taxon>
        <taxon>Hypocreomycetidae</taxon>
        <taxon>Microascales</taxon>
        <taxon>Ceratocystidaceae</taxon>
        <taxon>Thielaviopsis</taxon>
    </lineage>
</organism>
<reference evidence="1" key="1">
    <citation type="journal article" date="2021" name="Fungal Biol.">
        <title>Unidirectional mating-type switching confers self-fertility to Thielaviopsis cerberus, the only homothallic species in the genus.</title>
        <authorList>
            <person name="Kramer D."/>
            <person name="Lane F.A."/>
            <person name="Steenkamp E.T."/>
            <person name="Wingfield B.D."/>
            <person name="Wilken P.M."/>
        </authorList>
    </citation>
    <scope>NUCLEOTIDE SEQUENCE</scope>
    <source>
        <strain evidence="1">CMW36653</strain>
    </source>
</reference>
<gene>
    <name evidence="1" type="primary">MAT1-2-7</name>
</gene>
<name>A0A891XK20_9PEZI</name>
<dbReference type="AlphaFoldDB" id="A0A891XK20"/>
<proteinExistence type="predicted"/>
<accession>A0A891XK20</accession>
<protein>
    <submittedName>
        <fullName evidence="1">Putative mating-type 1-2-7 protein</fullName>
    </submittedName>
</protein>
<sequence length="198" mass="23177">MSPIQCKPWATSSCYPVWHSSPAPNARTLFCLYYRQIFDHKGQMSPDALRYSHRLWLHTREKQKWQMLEALVSVIHTIQIKESMPLVHPCVILHSACRILEVVSPTDYLSHHMQEPSPLRIDLPTLFKCLVHGMNFLGHIGKYLLRYYLSVYFATMLGIQSNELATYGCMPFIDRISCIRSRSMRSYFIQLGKDVLWR</sequence>
<evidence type="ECO:0000313" key="1">
    <source>
        <dbReference type="EMBL" id="QRN45795.1"/>
    </source>
</evidence>
<dbReference type="EMBL" id="MW057848">
    <property type="protein sequence ID" value="QRN45795.1"/>
    <property type="molecule type" value="Genomic_DNA"/>
</dbReference>